<reference evidence="1 2" key="1">
    <citation type="journal article" date="2019" name="Sci. Rep.">
        <title>Orb-weaving spider Araneus ventricosus genome elucidates the spidroin gene catalogue.</title>
        <authorList>
            <person name="Kono N."/>
            <person name="Nakamura H."/>
            <person name="Ohtoshi R."/>
            <person name="Moran D.A.P."/>
            <person name="Shinohara A."/>
            <person name="Yoshida Y."/>
            <person name="Fujiwara M."/>
            <person name="Mori M."/>
            <person name="Tomita M."/>
            <person name="Arakawa K."/>
        </authorList>
    </citation>
    <scope>NUCLEOTIDE SEQUENCE [LARGE SCALE GENOMIC DNA]</scope>
</reference>
<sequence length="191" mass="21321">GSVFLSSQLTLAGRFQREAGPATFRVTTLSDLEDAYPPAKVTDLRIIKPYDKIVSLKWTAVGDDFDTGIPSKYELKLFRNRSLIRTRFSNSELYTEIVETDPESEYGVTLHHVMDIPKLEHGIYYLGIRAVDEVENAGEPSNAVALLVEGRRTVIQCTDEEPSAEKLTSGNSASRNVLSIVLIFLLFCIHL</sequence>
<comment type="caution">
    <text evidence="1">The sequence shown here is derived from an EMBL/GenBank/DDBJ whole genome shotgun (WGS) entry which is preliminary data.</text>
</comment>
<dbReference type="Gene3D" id="2.60.40.10">
    <property type="entry name" value="Immunoglobulins"/>
    <property type="match status" value="1"/>
</dbReference>
<evidence type="ECO:0000313" key="1">
    <source>
        <dbReference type="EMBL" id="GBM83900.1"/>
    </source>
</evidence>
<evidence type="ECO:0008006" key="3">
    <source>
        <dbReference type="Google" id="ProtNLM"/>
    </source>
</evidence>
<protein>
    <recommendedName>
        <fullName evidence="3">Fibronectin type-III domain-containing protein</fullName>
    </recommendedName>
</protein>
<gene>
    <name evidence="1" type="ORF">AVEN_254663_1</name>
</gene>
<dbReference type="InterPro" id="IPR013783">
    <property type="entry name" value="Ig-like_fold"/>
</dbReference>
<feature type="non-terminal residue" evidence="1">
    <location>
        <position position="1"/>
    </location>
</feature>
<accession>A0A4Y2J1V6</accession>
<dbReference type="Proteomes" id="UP000499080">
    <property type="component" value="Unassembled WGS sequence"/>
</dbReference>
<proteinExistence type="predicted"/>
<name>A0A4Y2J1V6_ARAVE</name>
<dbReference type="AlphaFoldDB" id="A0A4Y2J1V6"/>
<dbReference type="OrthoDB" id="687730at2759"/>
<dbReference type="EMBL" id="BGPR01108799">
    <property type="protein sequence ID" value="GBM83900.1"/>
    <property type="molecule type" value="Genomic_DNA"/>
</dbReference>
<keyword evidence="2" id="KW-1185">Reference proteome</keyword>
<organism evidence="1 2">
    <name type="scientific">Araneus ventricosus</name>
    <name type="common">Orbweaver spider</name>
    <name type="synonym">Epeira ventricosa</name>
    <dbReference type="NCBI Taxonomy" id="182803"/>
    <lineage>
        <taxon>Eukaryota</taxon>
        <taxon>Metazoa</taxon>
        <taxon>Ecdysozoa</taxon>
        <taxon>Arthropoda</taxon>
        <taxon>Chelicerata</taxon>
        <taxon>Arachnida</taxon>
        <taxon>Araneae</taxon>
        <taxon>Araneomorphae</taxon>
        <taxon>Entelegynae</taxon>
        <taxon>Araneoidea</taxon>
        <taxon>Araneidae</taxon>
        <taxon>Araneus</taxon>
    </lineage>
</organism>
<evidence type="ECO:0000313" key="2">
    <source>
        <dbReference type="Proteomes" id="UP000499080"/>
    </source>
</evidence>